<dbReference type="InterPro" id="IPR038257">
    <property type="entry name" value="CRISPR-assoc_Cas3_HD_sf"/>
</dbReference>
<dbReference type="InterPro" id="IPR027417">
    <property type="entry name" value="P-loop_NTPase"/>
</dbReference>
<dbReference type="NCBIfam" id="TIGR01596">
    <property type="entry name" value="cas3_HD"/>
    <property type="match status" value="1"/>
</dbReference>
<dbReference type="InterPro" id="IPR014001">
    <property type="entry name" value="Helicase_ATP-bd"/>
</dbReference>
<dbReference type="Pfam" id="PF22590">
    <property type="entry name" value="Cas3-like_C_2"/>
    <property type="match status" value="1"/>
</dbReference>
<sequence>MVELNVQGFGDYFTALWEKQPFAWQRDLARRVLEDEKSWPEAIALPTAAGKTACIDIAVYSLAAQATRIATGQPLSAPRRIFFVVDRRVIVDEAFDRARQLAEKLCLAQSGILKVVADRLRQLAGGDLPLACFQLRGGMYRSDAWAKSPIQPTIVASTVDQLGSRLLFRAYGRSFKAWPIHAGLAGNDSLILLDEAHCSQPFMETLQAIRKYRTWADIPLAAPFRAVVMSATPPSGLTDILHDTSDEPKNPDHPLGRRQLAEKLTTLQVAGKAKGKSACVEMAKSLAEEAEKLVSAWQGGNTPNPLQQNLFAGQASAAPATVIFCNRVDAARATHALLAKKHGTRAVLLTGRMRPIDKDETITGPLAILAADVSSERSLDAPLFVVATQTLEVGANLDFDLLISECASLDALRQRFGRLNRMGRDIAAKAAIVVRADQAEKSEDDPVYGEALANTWKWLRTAMSDSQEIDMGISALQLKLVGADLTTLNSPATHAPVLLPAHVDALVQTAPEPWPTPDVALLLHGPRSGPADVQVCWRADLVETADGAWSDAVILCPPAAHECLSVPFNLLRRWLSGETPDAGADVEGVEVNAEPETGDNGARRVVRWRGRDDVQVIDKPSDLRPGDVVVIPAAQSGWDVLATLGTEKPIADWGDRAYMLARDKALLRLHPAVLGQFPHCEGLSTLRALSEDGATRLAEAPDDLLDEVKGALSSLSANTELPRELDWLIPVARGLLNNLKILPHPTGGLLLRGRRRLNLHPAEADSFCDEDDPTASGTTNFLLDSHLLGVGAFATAFARGCGLQGEAADSVKAAALYHDLGKADPRFQAWLKGGNPWLGGPLLAKSANMAQSPAESEAARKRADYPSGGRHELLSVRLLESNSETLNVSEDARDLLLHLVASHHGYCRPFAPVIDDDNPKAVTIGFQGRQFTASSATELARLDSGVAERFWRLTRRYGWWGLAWLEAITRLADHRRSEWEECHRGENSHV</sequence>
<dbReference type="Gene3D" id="3.40.50.300">
    <property type="entry name" value="P-loop containing nucleotide triphosphate hydrolases"/>
    <property type="match status" value="2"/>
</dbReference>
<keyword evidence="12" id="KW-1185">Reference proteome</keyword>
<keyword evidence="3" id="KW-0479">Metal-binding</keyword>
<feature type="domain" description="Helicase ATP-binding" evidence="9">
    <location>
        <begin position="32"/>
        <end position="251"/>
    </location>
</feature>
<name>A0ABY5ZU03_9BACT</name>
<evidence type="ECO:0000259" key="10">
    <source>
        <dbReference type="PROSITE" id="PS51643"/>
    </source>
</evidence>
<keyword evidence="7" id="KW-0067">ATP-binding</keyword>
<feature type="domain" description="HD Cas3-type" evidence="10">
    <location>
        <begin position="776"/>
        <end position="975"/>
    </location>
</feature>
<organism evidence="11 12">
    <name type="scientific">Geoalkalibacter halelectricus</name>
    <dbReference type="NCBI Taxonomy" id="2847045"/>
    <lineage>
        <taxon>Bacteria</taxon>
        <taxon>Pseudomonadati</taxon>
        <taxon>Thermodesulfobacteriota</taxon>
        <taxon>Desulfuromonadia</taxon>
        <taxon>Desulfuromonadales</taxon>
        <taxon>Geoalkalibacteraceae</taxon>
        <taxon>Geoalkalibacter</taxon>
    </lineage>
</organism>
<evidence type="ECO:0000259" key="9">
    <source>
        <dbReference type="PROSITE" id="PS51192"/>
    </source>
</evidence>
<keyword evidence="4" id="KW-0547">Nucleotide-binding</keyword>
<dbReference type="Pfam" id="PF18019">
    <property type="entry name" value="Cas3_HD"/>
    <property type="match status" value="1"/>
</dbReference>
<dbReference type="PROSITE" id="PS51192">
    <property type="entry name" value="HELICASE_ATP_BIND_1"/>
    <property type="match status" value="1"/>
</dbReference>
<dbReference type="NCBIfam" id="TIGR02621">
    <property type="entry name" value="cas3_GSU0051"/>
    <property type="match status" value="1"/>
</dbReference>
<evidence type="ECO:0000256" key="2">
    <source>
        <dbReference type="ARBA" id="ARBA00009046"/>
    </source>
</evidence>
<evidence type="ECO:0000256" key="4">
    <source>
        <dbReference type="ARBA" id="ARBA00022741"/>
    </source>
</evidence>
<evidence type="ECO:0000313" key="12">
    <source>
        <dbReference type="Proteomes" id="UP001060414"/>
    </source>
</evidence>
<dbReference type="SUPFAM" id="SSF52540">
    <property type="entry name" value="P-loop containing nucleoside triphosphate hydrolases"/>
    <property type="match status" value="1"/>
</dbReference>
<dbReference type="InterPro" id="IPR054712">
    <property type="entry name" value="Cas3-like_dom"/>
</dbReference>
<dbReference type="SUPFAM" id="SSF109604">
    <property type="entry name" value="HD-domain/PDEase-like"/>
    <property type="match status" value="1"/>
</dbReference>
<reference evidence="11" key="1">
    <citation type="journal article" date="2022" name="Environ. Microbiol.">
        <title>Geoalkalibacter halelectricus SAP #1 sp. nov. possessing extracellular electron transfer and mineral#reducing capabilities from a haloalkaline environment.</title>
        <authorList>
            <person name="Yadav S."/>
            <person name="Singh R."/>
            <person name="Sundharam S.S."/>
            <person name="Chaudhary S."/>
            <person name="Krishnamurthi S."/>
            <person name="Patil S.A."/>
        </authorList>
    </citation>
    <scope>NUCLEOTIDE SEQUENCE</scope>
    <source>
        <strain evidence="11">SAP-1</strain>
    </source>
</reference>
<proteinExistence type="inferred from homology"/>
<gene>
    <name evidence="11" type="primary">cas3u</name>
    <name evidence="11" type="ORF">L9S41_04640</name>
</gene>
<dbReference type="InterPro" id="IPR001650">
    <property type="entry name" value="Helicase_C-like"/>
</dbReference>
<dbReference type="SMART" id="SM00490">
    <property type="entry name" value="HELICc"/>
    <property type="match status" value="1"/>
</dbReference>
<accession>A0ABY5ZU03</accession>
<keyword evidence="8" id="KW-0051">Antiviral defense</keyword>
<evidence type="ECO:0000256" key="1">
    <source>
        <dbReference type="ARBA" id="ARBA00006847"/>
    </source>
</evidence>
<keyword evidence="5" id="KW-0378">Hydrolase</keyword>
<evidence type="ECO:0000256" key="3">
    <source>
        <dbReference type="ARBA" id="ARBA00022723"/>
    </source>
</evidence>
<dbReference type="EMBL" id="CP092109">
    <property type="protein sequence ID" value="UWZ80691.1"/>
    <property type="molecule type" value="Genomic_DNA"/>
</dbReference>
<dbReference type="InterPro" id="IPR013444">
    <property type="entry name" value="Helicase_Cas3_CRISPR-ass_Anaes"/>
</dbReference>
<dbReference type="Proteomes" id="UP001060414">
    <property type="component" value="Chromosome"/>
</dbReference>
<evidence type="ECO:0000256" key="5">
    <source>
        <dbReference type="ARBA" id="ARBA00022801"/>
    </source>
</evidence>
<comment type="similarity">
    <text evidence="1">In the N-terminal section; belongs to the CRISPR-associated nuclease Cas3-HD family.</text>
</comment>
<evidence type="ECO:0000256" key="6">
    <source>
        <dbReference type="ARBA" id="ARBA00022806"/>
    </source>
</evidence>
<dbReference type="InterPro" id="IPR006483">
    <property type="entry name" value="CRISPR-assoc_Cas3_HD"/>
</dbReference>
<evidence type="ECO:0000313" key="11">
    <source>
        <dbReference type="EMBL" id="UWZ80691.1"/>
    </source>
</evidence>
<dbReference type="PROSITE" id="PS51643">
    <property type="entry name" value="HD_CAS3"/>
    <property type="match status" value="1"/>
</dbReference>
<keyword evidence="6" id="KW-0347">Helicase</keyword>
<comment type="similarity">
    <text evidence="2">In the central section; belongs to the CRISPR-associated helicase Cas3 family.</text>
</comment>
<evidence type="ECO:0000256" key="8">
    <source>
        <dbReference type="ARBA" id="ARBA00023118"/>
    </source>
</evidence>
<dbReference type="Gene3D" id="1.10.3210.30">
    <property type="match status" value="1"/>
</dbReference>
<evidence type="ECO:0000256" key="7">
    <source>
        <dbReference type="ARBA" id="ARBA00022840"/>
    </source>
</evidence>
<protein>
    <submittedName>
        <fullName evidence="11">Type I-U CRISPR-associated helicase/endonuclease Cas3</fullName>
    </submittedName>
</protein>
<dbReference type="RefSeq" id="WP_260749052.1">
    <property type="nucleotide sequence ID" value="NZ_CP092109.1"/>
</dbReference>